<evidence type="ECO:0000256" key="5">
    <source>
        <dbReference type="SAM" id="Phobius"/>
    </source>
</evidence>
<dbReference type="AlphaFoldDB" id="A0AAV1KQK9"/>
<sequence length="537" mass="60158">MMGVTPLMLGVTHFLNSLPPCLLFSIGGTMLIYVNQEIPLETHPLIIFLGLLLHFITMIAMAFACSYITKTSQHTMSVSMFAYIGSWIPICLLRPGAFSQFVLFLKGLLPHAPSFWFIYETYTADYFQHGVNFENWSTQFHKFTDGSRNGSIRMSYMMQLIQIAYFFTLAWYLKKVRPGKFGVALPWNFLCQKEFWMKYPSIPEGISNKSNYDAAYSKYFEDPPDNLEVAVNVVNVRKIFNSRSSSFVALDNVSLKFYKGEITVLVGHNGAGKTTLISIIAGMIMQSSGKVYVEGLDTVIHQAQLRKKIALCPQHNLFFPNLTVQEHLMFFSLLKGGTNKEAMKSSEELLKQLDLTEKASWSMSKLSGGLLRRLQIGCTLCSDASILLLDEPTSGLDIDARRELWDILLMLRGERTVIMTTHFLDEADILGDRIVALHSGTLRCCATPSFLKKAVGSGFRVSITTAHEPDVDKITKSMRKGSPDAILKDKNLRTLVFDLPPGADMTSLFNSLEYHKIALGIESLGVGAVSLEEAFME</sequence>
<evidence type="ECO:0000259" key="6">
    <source>
        <dbReference type="PROSITE" id="PS50893"/>
    </source>
</evidence>
<evidence type="ECO:0000256" key="3">
    <source>
        <dbReference type="ARBA" id="ARBA00022741"/>
    </source>
</evidence>
<keyword evidence="4" id="KW-0067">ATP-binding</keyword>
<feature type="transmembrane region" description="Helical" evidence="5">
    <location>
        <begin position="80"/>
        <end position="105"/>
    </location>
</feature>
<dbReference type="EMBL" id="CAVLGL010000068">
    <property type="protein sequence ID" value="CAK1584879.1"/>
    <property type="molecule type" value="Genomic_DNA"/>
</dbReference>
<accession>A0AAV1KQK9</accession>
<reference evidence="7 8" key="1">
    <citation type="submission" date="2023-11" db="EMBL/GenBank/DDBJ databases">
        <authorList>
            <person name="Hedman E."/>
            <person name="Englund M."/>
            <person name="Stromberg M."/>
            <person name="Nyberg Akerstrom W."/>
            <person name="Nylinder S."/>
            <person name="Jareborg N."/>
            <person name="Kallberg Y."/>
            <person name="Kronander E."/>
        </authorList>
    </citation>
    <scope>NUCLEOTIDE SEQUENCE [LARGE SCALE GENOMIC DNA]</scope>
</reference>
<dbReference type="GO" id="GO:0005524">
    <property type="term" value="F:ATP binding"/>
    <property type="evidence" value="ECO:0007669"/>
    <property type="project" value="UniProtKB-KW"/>
</dbReference>
<dbReference type="CDD" id="cd03263">
    <property type="entry name" value="ABC_subfamily_A"/>
    <property type="match status" value="1"/>
</dbReference>
<dbReference type="PANTHER" id="PTHR19229">
    <property type="entry name" value="ATP-BINDING CASSETTE TRANSPORTER SUBFAMILY A ABCA"/>
    <property type="match status" value="1"/>
</dbReference>
<organism evidence="7 8">
    <name type="scientific">Parnassius mnemosyne</name>
    <name type="common">clouded apollo</name>
    <dbReference type="NCBI Taxonomy" id="213953"/>
    <lineage>
        <taxon>Eukaryota</taxon>
        <taxon>Metazoa</taxon>
        <taxon>Ecdysozoa</taxon>
        <taxon>Arthropoda</taxon>
        <taxon>Hexapoda</taxon>
        <taxon>Insecta</taxon>
        <taxon>Pterygota</taxon>
        <taxon>Neoptera</taxon>
        <taxon>Endopterygota</taxon>
        <taxon>Lepidoptera</taxon>
        <taxon>Glossata</taxon>
        <taxon>Ditrysia</taxon>
        <taxon>Papilionoidea</taxon>
        <taxon>Papilionidae</taxon>
        <taxon>Parnassiinae</taxon>
        <taxon>Parnassini</taxon>
        <taxon>Parnassius</taxon>
        <taxon>Driopa</taxon>
    </lineage>
</organism>
<dbReference type="PANTHER" id="PTHR19229:SF36">
    <property type="entry name" value="ATP-BINDING CASSETTE SUB-FAMILY A MEMBER 2"/>
    <property type="match status" value="1"/>
</dbReference>
<dbReference type="SUPFAM" id="SSF52540">
    <property type="entry name" value="P-loop containing nucleoside triphosphate hydrolases"/>
    <property type="match status" value="1"/>
</dbReference>
<dbReference type="GO" id="GO:0140359">
    <property type="term" value="F:ABC-type transporter activity"/>
    <property type="evidence" value="ECO:0007669"/>
    <property type="project" value="InterPro"/>
</dbReference>
<dbReference type="GO" id="GO:0005319">
    <property type="term" value="F:lipid transporter activity"/>
    <property type="evidence" value="ECO:0007669"/>
    <property type="project" value="TreeGrafter"/>
</dbReference>
<evidence type="ECO:0000313" key="8">
    <source>
        <dbReference type="Proteomes" id="UP001314205"/>
    </source>
</evidence>
<dbReference type="Gene3D" id="3.40.50.300">
    <property type="entry name" value="P-loop containing nucleotide triphosphate hydrolases"/>
    <property type="match status" value="1"/>
</dbReference>
<keyword evidence="8" id="KW-1185">Reference proteome</keyword>
<evidence type="ECO:0000256" key="4">
    <source>
        <dbReference type="ARBA" id="ARBA00022840"/>
    </source>
</evidence>
<proteinExistence type="predicted"/>
<dbReference type="PROSITE" id="PS50893">
    <property type="entry name" value="ABC_TRANSPORTER_2"/>
    <property type="match status" value="1"/>
</dbReference>
<dbReference type="InterPro" id="IPR003439">
    <property type="entry name" value="ABC_transporter-like_ATP-bd"/>
</dbReference>
<feature type="domain" description="ABC transporter" evidence="6">
    <location>
        <begin position="231"/>
        <end position="464"/>
    </location>
</feature>
<evidence type="ECO:0000256" key="2">
    <source>
        <dbReference type="ARBA" id="ARBA00022737"/>
    </source>
</evidence>
<dbReference type="Pfam" id="PF00005">
    <property type="entry name" value="ABC_tran"/>
    <property type="match status" value="1"/>
</dbReference>
<dbReference type="InterPro" id="IPR026082">
    <property type="entry name" value="ABCA"/>
</dbReference>
<dbReference type="FunFam" id="3.40.50.300:FF:000436">
    <property type="entry name" value="ATP binding cassette subfamily A member 9"/>
    <property type="match status" value="1"/>
</dbReference>
<dbReference type="GO" id="GO:0016020">
    <property type="term" value="C:membrane"/>
    <property type="evidence" value="ECO:0007669"/>
    <property type="project" value="InterPro"/>
</dbReference>
<dbReference type="InterPro" id="IPR003593">
    <property type="entry name" value="AAA+_ATPase"/>
</dbReference>
<dbReference type="SMART" id="SM00382">
    <property type="entry name" value="AAA"/>
    <property type="match status" value="1"/>
</dbReference>
<keyword evidence="5" id="KW-1133">Transmembrane helix</keyword>
<keyword evidence="5" id="KW-0812">Transmembrane</keyword>
<feature type="transmembrane region" description="Helical" evidence="5">
    <location>
        <begin position="45"/>
        <end position="68"/>
    </location>
</feature>
<keyword evidence="1" id="KW-0813">Transport</keyword>
<gene>
    <name evidence="7" type="ORF">PARMNEM_LOCUS6046</name>
</gene>
<comment type="caution">
    <text evidence="7">The sequence shown here is derived from an EMBL/GenBank/DDBJ whole genome shotgun (WGS) entry which is preliminary data.</text>
</comment>
<feature type="transmembrane region" description="Helical" evidence="5">
    <location>
        <begin position="7"/>
        <end position="33"/>
    </location>
</feature>
<name>A0AAV1KQK9_9NEOP</name>
<dbReference type="InterPro" id="IPR027417">
    <property type="entry name" value="P-loop_NTPase"/>
</dbReference>
<keyword evidence="5" id="KW-0472">Membrane</keyword>
<evidence type="ECO:0000256" key="1">
    <source>
        <dbReference type="ARBA" id="ARBA00022448"/>
    </source>
</evidence>
<keyword evidence="3" id="KW-0547">Nucleotide-binding</keyword>
<evidence type="ECO:0000313" key="7">
    <source>
        <dbReference type="EMBL" id="CAK1584879.1"/>
    </source>
</evidence>
<dbReference type="GO" id="GO:0016887">
    <property type="term" value="F:ATP hydrolysis activity"/>
    <property type="evidence" value="ECO:0007669"/>
    <property type="project" value="InterPro"/>
</dbReference>
<keyword evidence="2" id="KW-0677">Repeat</keyword>
<protein>
    <recommendedName>
        <fullName evidence="6">ABC transporter domain-containing protein</fullName>
    </recommendedName>
</protein>
<dbReference type="Proteomes" id="UP001314205">
    <property type="component" value="Unassembled WGS sequence"/>
</dbReference>